<comment type="catalytic activity">
    <reaction evidence="8">
        <text>L-threonyl-[protein] + ATP = O-phospho-L-threonyl-[protein] + ADP + H(+)</text>
        <dbReference type="Rhea" id="RHEA:46608"/>
        <dbReference type="Rhea" id="RHEA-COMP:11060"/>
        <dbReference type="Rhea" id="RHEA-COMP:11605"/>
        <dbReference type="ChEBI" id="CHEBI:15378"/>
        <dbReference type="ChEBI" id="CHEBI:30013"/>
        <dbReference type="ChEBI" id="CHEBI:30616"/>
        <dbReference type="ChEBI" id="CHEBI:61977"/>
        <dbReference type="ChEBI" id="CHEBI:456216"/>
        <dbReference type="EC" id="2.7.11.1"/>
    </reaction>
</comment>
<evidence type="ECO:0000313" key="12">
    <source>
        <dbReference type="Proteomes" id="UP000008144"/>
    </source>
</evidence>
<organism evidence="11 12">
    <name type="scientific">Ciona intestinalis</name>
    <name type="common">Transparent sea squirt</name>
    <name type="synonym">Ascidia intestinalis</name>
    <dbReference type="NCBI Taxonomy" id="7719"/>
    <lineage>
        <taxon>Eukaryota</taxon>
        <taxon>Metazoa</taxon>
        <taxon>Chordata</taxon>
        <taxon>Tunicata</taxon>
        <taxon>Ascidiacea</taxon>
        <taxon>Phlebobranchia</taxon>
        <taxon>Cionidae</taxon>
        <taxon>Ciona</taxon>
    </lineage>
</organism>
<comment type="catalytic activity">
    <reaction evidence="9">
        <text>L-seryl-[protein] + ATP = O-phospho-L-seryl-[protein] + ADP + H(+)</text>
        <dbReference type="Rhea" id="RHEA:17989"/>
        <dbReference type="Rhea" id="RHEA-COMP:9863"/>
        <dbReference type="Rhea" id="RHEA-COMP:11604"/>
        <dbReference type="ChEBI" id="CHEBI:15378"/>
        <dbReference type="ChEBI" id="CHEBI:29999"/>
        <dbReference type="ChEBI" id="CHEBI:30616"/>
        <dbReference type="ChEBI" id="CHEBI:83421"/>
        <dbReference type="ChEBI" id="CHEBI:456216"/>
        <dbReference type="EC" id="2.7.11.1"/>
    </reaction>
</comment>
<dbReference type="Pfam" id="PF00069">
    <property type="entry name" value="Pkinase"/>
    <property type="match status" value="1"/>
</dbReference>
<dbReference type="Gene3D" id="1.10.510.10">
    <property type="entry name" value="Transferase(Phosphotransferase) domain 1"/>
    <property type="match status" value="1"/>
</dbReference>
<evidence type="ECO:0000256" key="6">
    <source>
        <dbReference type="ARBA" id="ARBA00022777"/>
    </source>
</evidence>
<keyword evidence="5" id="KW-0547">Nucleotide-binding</keyword>
<evidence type="ECO:0000259" key="10">
    <source>
        <dbReference type="PROSITE" id="PS50011"/>
    </source>
</evidence>
<evidence type="ECO:0000256" key="9">
    <source>
        <dbReference type="ARBA" id="ARBA00048679"/>
    </source>
</evidence>
<dbReference type="AlphaFoldDB" id="F6Y6J1"/>
<dbReference type="GO" id="GO:0005524">
    <property type="term" value="F:ATP binding"/>
    <property type="evidence" value="ECO:0007669"/>
    <property type="project" value="UniProtKB-KW"/>
</dbReference>
<keyword evidence="12" id="KW-1185">Reference proteome</keyword>
<evidence type="ECO:0000256" key="1">
    <source>
        <dbReference type="ARBA" id="ARBA00010886"/>
    </source>
</evidence>
<reference evidence="12" key="1">
    <citation type="journal article" date="2002" name="Science">
        <title>The draft genome of Ciona intestinalis: insights into chordate and vertebrate origins.</title>
        <authorList>
            <person name="Dehal P."/>
            <person name="Satou Y."/>
            <person name="Campbell R.K."/>
            <person name="Chapman J."/>
            <person name="Degnan B."/>
            <person name="De Tomaso A."/>
            <person name="Davidson B."/>
            <person name="Di Gregorio A."/>
            <person name="Gelpke M."/>
            <person name="Goodstein D.M."/>
            <person name="Harafuji N."/>
            <person name="Hastings K.E."/>
            <person name="Ho I."/>
            <person name="Hotta K."/>
            <person name="Huang W."/>
            <person name="Kawashima T."/>
            <person name="Lemaire P."/>
            <person name="Martinez D."/>
            <person name="Meinertzhagen I.A."/>
            <person name="Necula S."/>
            <person name="Nonaka M."/>
            <person name="Putnam N."/>
            <person name="Rash S."/>
            <person name="Saiga H."/>
            <person name="Satake M."/>
            <person name="Terry A."/>
            <person name="Yamada L."/>
            <person name="Wang H.G."/>
            <person name="Awazu S."/>
            <person name="Azumi K."/>
            <person name="Boore J."/>
            <person name="Branno M."/>
            <person name="Chin-Bow S."/>
            <person name="DeSantis R."/>
            <person name="Doyle S."/>
            <person name="Francino P."/>
            <person name="Keys D.N."/>
            <person name="Haga S."/>
            <person name="Hayashi H."/>
            <person name="Hino K."/>
            <person name="Imai K.S."/>
            <person name="Inaba K."/>
            <person name="Kano S."/>
            <person name="Kobayashi K."/>
            <person name="Kobayashi M."/>
            <person name="Lee B.I."/>
            <person name="Makabe K.W."/>
            <person name="Manohar C."/>
            <person name="Matassi G."/>
            <person name="Medina M."/>
            <person name="Mochizuki Y."/>
            <person name="Mount S."/>
            <person name="Morishita T."/>
            <person name="Miura S."/>
            <person name="Nakayama A."/>
            <person name="Nishizaka S."/>
            <person name="Nomoto H."/>
            <person name="Ohta F."/>
            <person name="Oishi K."/>
            <person name="Rigoutsos I."/>
            <person name="Sano M."/>
            <person name="Sasaki A."/>
            <person name="Sasakura Y."/>
            <person name="Shoguchi E."/>
            <person name="Shin-i T."/>
            <person name="Spagnuolo A."/>
            <person name="Stainier D."/>
            <person name="Suzuki M.M."/>
            <person name="Tassy O."/>
            <person name="Takatori N."/>
            <person name="Tokuoka M."/>
            <person name="Yagi K."/>
            <person name="Yoshizaki F."/>
            <person name="Wada S."/>
            <person name="Zhang C."/>
            <person name="Hyatt P.D."/>
            <person name="Larimer F."/>
            <person name="Detter C."/>
            <person name="Doggett N."/>
            <person name="Glavina T."/>
            <person name="Hawkins T."/>
            <person name="Richardson P."/>
            <person name="Lucas S."/>
            <person name="Kohara Y."/>
            <person name="Levine M."/>
            <person name="Satoh N."/>
            <person name="Rokhsar D.S."/>
        </authorList>
    </citation>
    <scope>NUCLEOTIDE SEQUENCE [LARGE SCALE GENOMIC DNA]</scope>
</reference>
<evidence type="ECO:0000256" key="4">
    <source>
        <dbReference type="ARBA" id="ARBA00022679"/>
    </source>
</evidence>
<dbReference type="InterPro" id="IPR000719">
    <property type="entry name" value="Prot_kinase_dom"/>
</dbReference>
<reference evidence="11" key="4">
    <citation type="submission" date="2025-09" db="UniProtKB">
        <authorList>
            <consortium name="Ensembl"/>
        </authorList>
    </citation>
    <scope>IDENTIFICATION</scope>
</reference>
<dbReference type="SUPFAM" id="SSF56112">
    <property type="entry name" value="Protein kinase-like (PK-like)"/>
    <property type="match status" value="1"/>
</dbReference>
<keyword evidence="4" id="KW-0808">Transferase</keyword>
<evidence type="ECO:0000256" key="8">
    <source>
        <dbReference type="ARBA" id="ARBA00047899"/>
    </source>
</evidence>
<dbReference type="GO" id="GO:0004674">
    <property type="term" value="F:protein serine/threonine kinase activity"/>
    <property type="evidence" value="ECO:0007669"/>
    <property type="project" value="UniProtKB-KW"/>
</dbReference>
<dbReference type="Ensembl" id="ENSCINT00000007605.3">
    <property type="protein sequence ID" value="ENSCINP00000007605.3"/>
    <property type="gene ID" value="ENSCING00000003690.3"/>
</dbReference>
<evidence type="ECO:0000256" key="3">
    <source>
        <dbReference type="ARBA" id="ARBA00022527"/>
    </source>
</evidence>
<dbReference type="SMART" id="SM00220">
    <property type="entry name" value="S_TKc"/>
    <property type="match status" value="1"/>
</dbReference>
<dbReference type="InterPro" id="IPR051131">
    <property type="entry name" value="NEK_Ser/Thr_kinase_NIMA"/>
</dbReference>
<dbReference type="Proteomes" id="UP000008144">
    <property type="component" value="Chromosome 3"/>
</dbReference>
<dbReference type="EC" id="2.7.11.1" evidence="2"/>
<proteinExistence type="inferred from homology"/>
<dbReference type="PANTHER" id="PTHR44899">
    <property type="entry name" value="CAMK FAMILY PROTEIN KINASE"/>
    <property type="match status" value="1"/>
</dbReference>
<name>F6Y6J1_CIOIN</name>
<dbReference type="PROSITE" id="PS50011">
    <property type="entry name" value="PROTEIN_KINASE_DOM"/>
    <property type="match status" value="1"/>
</dbReference>
<feature type="domain" description="Protein kinase" evidence="10">
    <location>
        <begin position="1"/>
        <end position="149"/>
    </location>
</feature>
<reference evidence="11" key="2">
    <citation type="journal article" date="2008" name="Genome Biol.">
        <title>Improved genome assembly and evidence-based global gene model set for the chordate Ciona intestinalis: new insight into intron and operon populations.</title>
        <authorList>
            <person name="Satou Y."/>
            <person name="Mineta K."/>
            <person name="Ogasawara M."/>
            <person name="Sasakura Y."/>
            <person name="Shoguchi E."/>
            <person name="Ueno K."/>
            <person name="Yamada L."/>
            <person name="Matsumoto J."/>
            <person name="Wasserscheid J."/>
            <person name="Dewar K."/>
            <person name="Wiley G.B."/>
            <person name="Macmil S.L."/>
            <person name="Roe B.A."/>
            <person name="Zeller R.W."/>
            <person name="Hastings K.E."/>
            <person name="Lemaire P."/>
            <person name="Lindquist E."/>
            <person name="Endo T."/>
            <person name="Hotta K."/>
            <person name="Inaba K."/>
        </authorList>
    </citation>
    <scope>NUCLEOTIDE SEQUENCE [LARGE SCALE GENOMIC DNA]</scope>
    <source>
        <strain evidence="11">wild type</strain>
    </source>
</reference>
<keyword evidence="7" id="KW-0067">ATP-binding</keyword>
<dbReference type="InterPro" id="IPR011009">
    <property type="entry name" value="Kinase-like_dom_sf"/>
</dbReference>
<evidence type="ECO:0000313" key="11">
    <source>
        <dbReference type="Ensembl" id="ENSCINP00000007605.3"/>
    </source>
</evidence>
<evidence type="ECO:0000256" key="7">
    <source>
        <dbReference type="ARBA" id="ARBA00022840"/>
    </source>
</evidence>
<dbReference type="PANTHER" id="PTHR44899:SF8">
    <property type="entry name" value="NIMA-RELATED KINASE 11"/>
    <property type="match status" value="1"/>
</dbReference>
<keyword evidence="6" id="KW-0418">Kinase</keyword>
<dbReference type="GeneTree" id="ENSGT00940000160525"/>
<dbReference type="InParanoid" id="F6Y6J1"/>
<comment type="similarity">
    <text evidence="1">Belongs to the protein kinase superfamily. NEK Ser/Thr protein kinase family. NIMA subfamily.</text>
</comment>
<reference evidence="11" key="3">
    <citation type="submission" date="2025-08" db="UniProtKB">
        <authorList>
            <consortium name="Ensembl"/>
        </authorList>
    </citation>
    <scope>IDENTIFICATION</scope>
</reference>
<dbReference type="OMA" id="VVANTCE"/>
<protein>
    <recommendedName>
        <fullName evidence="2">non-specific serine/threonine protein kinase</fullName>
        <ecNumber evidence="2">2.7.11.1</ecNumber>
    </recommendedName>
</protein>
<dbReference type="EMBL" id="EAAA01001754">
    <property type="status" value="NOT_ANNOTATED_CDS"/>
    <property type="molecule type" value="Genomic_DNA"/>
</dbReference>
<accession>F6Y6J1</accession>
<dbReference type="PROSITE" id="PS00108">
    <property type="entry name" value="PROTEIN_KINASE_ST"/>
    <property type="match status" value="1"/>
</dbReference>
<keyword evidence="3" id="KW-0723">Serine/threonine-protein kinase</keyword>
<evidence type="ECO:0000256" key="5">
    <source>
        <dbReference type="ARBA" id="ARBA00022741"/>
    </source>
</evidence>
<dbReference type="HOGENOM" id="CLU_000288_63_23_1"/>
<dbReference type="STRING" id="7719.ENSCINP00000007605"/>
<dbReference type="InterPro" id="IPR008271">
    <property type="entry name" value="Ser/Thr_kinase_AS"/>
</dbReference>
<evidence type="ECO:0000256" key="2">
    <source>
        <dbReference type="ARBA" id="ARBA00012513"/>
    </source>
</evidence>
<sequence>KEKNEHINEQQVIKWLKQILKAIRHMHERLNSPVISRVLHRDLKSRNIFLKNNQIKIGDFGISRILMGESDKASTFVGTPYYMSPEVLKHEKYDEKCDIWSLGCVLYEICCFNHAFDGSSLMAVMFKIVSEYNPALPDVYSRALNNILE</sequence>